<organism evidence="2 3">
    <name type="scientific">Rhodococcus ruber</name>
    <dbReference type="NCBI Taxonomy" id="1830"/>
    <lineage>
        <taxon>Bacteria</taxon>
        <taxon>Bacillati</taxon>
        <taxon>Actinomycetota</taxon>
        <taxon>Actinomycetes</taxon>
        <taxon>Mycobacteriales</taxon>
        <taxon>Nocardiaceae</taxon>
        <taxon>Rhodococcus</taxon>
    </lineage>
</organism>
<proteinExistence type="predicted"/>
<evidence type="ECO:0000256" key="1">
    <source>
        <dbReference type="SAM" id="MobiDB-lite"/>
    </source>
</evidence>
<reference evidence="2 3" key="1">
    <citation type="journal article" date="2014" name="Genome Announc.">
        <title>Draft Genome Sequence of Propane- and Butane-Oxidizing Actinobacterium Rhodococcus ruber IEGM 231.</title>
        <authorList>
            <person name="Ivshina I.B."/>
            <person name="Kuyukina M.S."/>
            <person name="Krivoruchko A.V."/>
            <person name="Barbe V."/>
            <person name="Fischer C."/>
        </authorList>
    </citation>
    <scope>NUCLEOTIDE SEQUENCE [LARGE SCALE GENOMIC DNA]</scope>
</reference>
<sequence length="116" mass="11835">MPDEGSGGDVAAVEEVPLIVAAADPPVEPGPGAAELGAQEFAVPVEMRDRATTVATVVAIVVVVVVRGRGRRPGAAEDGQGDQRGGDDQLAALRHSDLLGSVEGMHTILRPPRPVS</sequence>
<feature type="region of interest" description="Disordered" evidence="1">
    <location>
        <begin position="71"/>
        <end position="116"/>
    </location>
</feature>
<dbReference type="AlphaFoldDB" id="A0A098BS77"/>
<dbReference type="Proteomes" id="UP000042997">
    <property type="component" value="Unassembled WGS sequence"/>
</dbReference>
<accession>A0A098BS77</accession>
<name>A0A098BS77_9NOCA</name>
<evidence type="ECO:0000313" key="2">
    <source>
        <dbReference type="EMBL" id="CDZ91102.1"/>
    </source>
</evidence>
<gene>
    <name evidence="2" type="ORF">RHRU231_800029</name>
</gene>
<protein>
    <submittedName>
        <fullName evidence="2">Uncharacterized protein</fullName>
    </submittedName>
</protein>
<dbReference type="EMBL" id="CCSD01000095">
    <property type="protein sequence ID" value="CDZ91102.1"/>
    <property type="molecule type" value="Genomic_DNA"/>
</dbReference>
<evidence type="ECO:0000313" key="3">
    <source>
        <dbReference type="Proteomes" id="UP000042997"/>
    </source>
</evidence>